<proteinExistence type="predicted"/>
<dbReference type="GO" id="GO:0005886">
    <property type="term" value="C:plasma membrane"/>
    <property type="evidence" value="ECO:0007669"/>
    <property type="project" value="EnsemblFungi"/>
</dbReference>
<feature type="region of interest" description="Disordered" evidence="2">
    <location>
        <begin position="722"/>
        <end position="768"/>
    </location>
</feature>
<dbReference type="Pfam" id="PF13002">
    <property type="entry name" value="LDB19"/>
    <property type="match status" value="1"/>
</dbReference>
<dbReference type="GO" id="GO:0005829">
    <property type="term" value="C:cytosol"/>
    <property type="evidence" value="ECO:0007669"/>
    <property type="project" value="EnsemblFungi"/>
</dbReference>
<dbReference type="InParanoid" id="H2ATR4"/>
<protein>
    <recommendedName>
        <fullName evidence="3">LDB19 N-terminal domain-containing protein</fullName>
    </recommendedName>
</protein>
<dbReference type="AlphaFoldDB" id="H2ATR4"/>
<feature type="compositionally biased region" description="Acidic residues" evidence="2">
    <location>
        <begin position="414"/>
        <end position="423"/>
    </location>
</feature>
<feature type="compositionally biased region" description="Polar residues" evidence="2">
    <location>
        <begin position="67"/>
        <end position="84"/>
    </location>
</feature>
<dbReference type="InterPro" id="IPR024391">
    <property type="entry name" value="LDB19_N"/>
</dbReference>
<dbReference type="GO" id="GO:0033554">
    <property type="term" value="P:cellular response to stress"/>
    <property type="evidence" value="ECO:0007669"/>
    <property type="project" value="EnsemblFungi"/>
</dbReference>
<dbReference type="GO" id="GO:0071230">
    <property type="term" value="P:cellular response to amino acid stimulus"/>
    <property type="evidence" value="ECO:0007669"/>
    <property type="project" value="EnsemblFungi"/>
</dbReference>
<accession>H2ATR4</accession>
<dbReference type="EMBL" id="HE650824">
    <property type="protein sequence ID" value="CCF57764.1"/>
    <property type="molecule type" value="Genomic_DNA"/>
</dbReference>
<dbReference type="KEGG" id="kaf:KAFR_0D01180"/>
<name>H2ATR4_KAZAF</name>
<dbReference type="GeneID" id="13885722"/>
<evidence type="ECO:0000313" key="5">
    <source>
        <dbReference type="Proteomes" id="UP000005220"/>
    </source>
</evidence>
<feature type="domain" description="LDB19 N-terminal" evidence="3">
    <location>
        <begin position="136"/>
        <end position="322"/>
    </location>
</feature>
<keyword evidence="1" id="KW-0175">Coiled coil</keyword>
<dbReference type="STRING" id="1071382.H2ATR4"/>
<dbReference type="HOGENOM" id="CLU_012509_0_0_1"/>
<feature type="compositionally biased region" description="Polar residues" evidence="2">
    <location>
        <begin position="611"/>
        <end position="632"/>
    </location>
</feature>
<reference evidence="4 5" key="1">
    <citation type="journal article" date="2011" name="Proc. Natl. Acad. Sci. U.S.A.">
        <title>Evolutionary erosion of yeast sex chromosomes by mating-type switching accidents.</title>
        <authorList>
            <person name="Gordon J.L."/>
            <person name="Armisen D."/>
            <person name="Proux-Wera E."/>
            <person name="Oheigeartaigh S.S."/>
            <person name="Byrne K.P."/>
            <person name="Wolfe K.H."/>
        </authorList>
    </citation>
    <scope>NUCLEOTIDE SEQUENCE [LARGE SCALE GENOMIC DNA]</scope>
    <source>
        <strain evidence="5">ATCC 22294 / BCRC 22015 / CBS 2517 / CECT 1963 / NBRC 1671 / NRRL Y-8276</strain>
    </source>
</reference>
<dbReference type="GO" id="GO:0031625">
    <property type="term" value="F:ubiquitin protein ligase binding"/>
    <property type="evidence" value="ECO:0007669"/>
    <property type="project" value="EnsemblFungi"/>
</dbReference>
<evidence type="ECO:0000256" key="1">
    <source>
        <dbReference type="SAM" id="Coils"/>
    </source>
</evidence>
<organism evidence="4 5">
    <name type="scientific">Kazachstania africana (strain ATCC 22294 / BCRC 22015 / CBS 2517 / CECT 1963 / NBRC 1671 / NRRL Y-8276)</name>
    <name type="common">Yeast</name>
    <name type="synonym">Kluyveromyces africanus</name>
    <dbReference type="NCBI Taxonomy" id="1071382"/>
    <lineage>
        <taxon>Eukaryota</taxon>
        <taxon>Fungi</taxon>
        <taxon>Dikarya</taxon>
        <taxon>Ascomycota</taxon>
        <taxon>Saccharomycotina</taxon>
        <taxon>Saccharomycetes</taxon>
        <taxon>Saccharomycetales</taxon>
        <taxon>Saccharomycetaceae</taxon>
        <taxon>Kazachstania</taxon>
    </lineage>
</organism>
<dbReference type="OrthoDB" id="3832628at2759"/>
<dbReference type="GO" id="GO:0070086">
    <property type="term" value="P:ubiquitin-dependent endocytosis"/>
    <property type="evidence" value="ECO:0007669"/>
    <property type="project" value="EnsemblFungi"/>
</dbReference>
<dbReference type="GO" id="GO:0002092">
    <property type="term" value="P:positive regulation of receptor internalization"/>
    <property type="evidence" value="ECO:0007669"/>
    <property type="project" value="EnsemblFungi"/>
</dbReference>
<keyword evidence="5" id="KW-1185">Reference proteome</keyword>
<dbReference type="RefSeq" id="XP_003956899.1">
    <property type="nucleotide sequence ID" value="XM_003956850.1"/>
</dbReference>
<evidence type="ECO:0000313" key="4">
    <source>
        <dbReference type="EMBL" id="CCF57764.1"/>
    </source>
</evidence>
<dbReference type="Gene3D" id="2.60.40.640">
    <property type="match status" value="1"/>
</dbReference>
<gene>
    <name evidence="4" type="primary">KAFR0D01180</name>
    <name evidence="4" type="ORF">KAFR_0D01180</name>
</gene>
<sequence length="784" mass="86334">MRTHSGNNNDDLSLRQRMDSPIALSLSVESPPCVMYGPAIDSPGAILSGVLTLTIKNPAKTRRKVSSNKSGANSLKATLSSGNEQSRKKNAIGTSLSSYFGFSSATNSSVKQNMASTSSSAMEKGSSYKNLTIKSVSLKFIQKIHFSKPFVPENHHIQSCANCKRKITEMKQWKIQETSIVKPIGDHSYPFSYLVPGSIPSTSSLGLSAETQIKYELLATVKYKDPFNSGKDNLVNLVMPVPITRSLHKGPDKNSLRVFPPTELTAAAVLPSVVFPKSTFPLEMKLDGVSLGDRRWRMRKLSWRLEETTRVRSNACSAHKADLQKLENEVKQKEIERGKKPRHNIKRYGDVGPQIRVAVSSPENMPLQRLRNNDNSNNRSSNGSNMESGAQSSSQPASATSNTSPSRRPQSSQDMDDDDDETDQSTIPFIHPSDDALRQEVLRQQQQAREERLEQEFKNNNSTLFTEEVRIISEGEMKSGWKTDFHDKGQIELVTEIDCMSLNSGVSNAVRFVSTAKSNNDIDKRRQSRINIAADIQDPDLGIYVNHILAVEIVVAEEALHYASGQPIKVKSSQADPPPSNKSNPESNADQRLAELSPMFANRTAPKARALTSSRTATDNMENDPNNSSTKIVSVPTGAARVLRMQFRLNVAERSGLGISWDDEVPPLYQDIKEQSPPDYVYAVKSTDANSKTVSESDGMKSNESDILELRKVMTIAVPPLAHAHDAGTKERRMSLADSQSPSSDHLKSLRGTPQFGGQRLSPSNTTTVVRNISHALDGDTITQ</sequence>
<evidence type="ECO:0000256" key="2">
    <source>
        <dbReference type="SAM" id="MobiDB-lite"/>
    </source>
</evidence>
<feature type="compositionally biased region" description="Basic and acidic residues" evidence="2">
    <location>
        <begin position="723"/>
        <end position="735"/>
    </location>
</feature>
<feature type="compositionally biased region" description="Low complexity" evidence="2">
    <location>
        <begin position="373"/>
        <end position="413"/>
    </location>
</feature>
<dbReference type="eggNOG" id="ENOG502QS9U">
    <property type="taxonomic scope" value="Eukaryota"/>
</dbReference>
<evidence type="ECO:0000259" key="3">
    <source>
        <dbReference type="Pfam" id="PF13002"/>
    </source>
</evidence>
<dbReference type="Proteomes" id="UP000005220">
    <property type="component" value="Chromosome 4"/>
</dbReference>
<dbReference type="InterPro" id="IPR014752">
    <property type="entry name" value="Arrestin-like_C"/>
</dbReference>
<feature type="coiled-coil region" evidence="1">
    <location>
        <begin position="436"/>
        <end position="463"/>
    </location>
</feature>
<feature type="region of interest" description="Disordered" evidence="2">
    <location>
        <begin position="568"/>
        <end position="632"/>
    </location>
</feature>
<feature type="region of interest" description="Disordered" evidence="2">
    <location>
        <begin position="60"/>
        <end position="89"/>
    </location>
</feature>
<dbReference type="FunCoup" id="H2ATR4">
    <property type="interactions" value="40"/>
</dbReference>
<dbReference type="GO" id="GO:0000138">
    <property type="term" value="C:Golgi trans cisterna"/>
    <property type="evidence" value="ECO:0007669"/>
    <property type="project" value="EnsemblFungi"/>
</dbReference>
<feature type="region of interest" description="Disordered" evidence="2">
    <location>
        <begin position="332"/>
        <end position="434"/>
    </location>
</feature>